<dbReference type="PANTHER" id="PTHR30580">
    <property type="entry name" value="PRIMOSOMAL PROTEIN N"/>
    <property type="match status" value="1"/>
</dbReference>
<dbReference type="InterPro" id="IPR040498">
    <property type="entry name" value="PriA_CRR"/>
</dbReference>
<feature type="binding site" evidence="12">
    <location>
        <position position="563"/>
    </location>
    <ligand>
        <name>Zn(2+)</name>
        <dbReference type="ChEBI" id="CHEBI:29105"/>
        <label>1</label>
    </ligand>
</feature>
<evidence type="ECO:0000256" key="1">
    <source>
        <dbReference type="ARBA" id="ARBA00022515"/>
    </source>
</evidence>
<comment type="catalytic activity">
    <reaction evidence="11 12">
        <text>ATP + H2O = ADP + phosphate + H(+)</text>
        <dbReference type="Rhea" id="RHEA:13065"/>
        <dbReference type="ChEBI" id="CHEBI:15377"/>
        <dbReference type="ChEBI" id="CHEBI:15378"/>
        <dbReference type="ChEBI" id="CHEBI:30616"/>
        <dbReference type="ChEBI" id="CHEBI:43474"/>
        <dbReference type="ChEBI" id="CHEBI:456216"/>
        <dbReference type="EC" id="5.6.2.4"/>
    </reaction>
</comment>
<dbReference type="InterPro" id="IPR014001">
    <property type="entry name" value="Helicase_ATP-bd"/>
</dbReference>
<dbReference type="SMART" id="SM00487">
    <property type="entry name" value="DEXDc"/>
    <property type="match status" value="1"/>
</dbReference>
<comment type="function">
    <text evidence="12">Initiates the restart of stalled replication forks, which reloads the replicative helicase on sites other than the origin of replication. Recognizes and binds to abandoned replication forks and remodels them to uncover a helicase loading site. Promotes assembly of the primosome at these replication forks.</text>
</comment>
<comment type="cofactor">
    <cofactor evidence="12">
        <name>Zn(2+)</name>
        <dbReference type="ChEBI" id="CHEBI:29105"/>
    </cofactor>
    <text evidence="12">Binds 2 zinc ions per subunit.</text>
</comment>
<dbReference type="Gene3D" id="3.40.50.300">
    <property type="entry name" value="P-loop containing nucleotide triphosphate hydrolases"/>
    <property type="match status" value="2"/>
</dbReference>
<dbReference type="InterPro" id="IPR041222">
    <property type="entry name" value="PriA_3primeBD"/>
</dbReference>
<dbReference type="Pfam" id="PF17764">
    <property type="entry name" value="PriA_3primeBD"/>
    <property type="match status" value="1"/>
</dbReference>
<dbReference type="GO" id="GO:0006310">
    <property type="term" value="P:DNA recombination"/>
    <property type="evidence" value="ECO:0007669"/>
    <property type="project" value="InterPro"/>
</dbReference>
<sequence length="819" mass="90542">METADMVKVAVSAAPYSIDKPYSYLVPDALAAAAVPGVRVMVPFGRGNKESEGLILARVQEPKLPGSKAIRQVLDPEPVLDKAGIDLALWMRGRYFCTVFEAVKTILPAGLWYGLREIWSLAMEPETARSAAVGIPGAWQVLDLLEKQGGKADIRVLRDALGDGAEKPLKAMKKAEILACETDAKRKIADKSHRMVELAVNTEDAYALTEPKRRSAPARYEVVNFLATAGRTPAAEVSYYTGASARTLKTMEKAGLIAFSEEEELRVPSLDDVEPGPEIVLNEEQQRAFEEILGRVQAAKPSVTLLHGVTGSGKTQVYLRLVQETLALGKTAMVLVPEIVLTPQMMRKFSSYFGSRVAMLHSSLKMTERYDQWKRIRRGEVDVVLGTRSALFAPLKNLGLIIMDEEQEGSYQSENVPRYDAREVAKYLCVREKAALVFGSATPTVETAWAAEQGNYQKALLRRRYNENALPEVLIADLRQEILNGNPGLISTPLRQELEKNLAAGEQSILFLNRRGSSRMLLCGECGYVPQCPRCSTAMTYHSANGRLMCHYCGHSEPAADTCPECGGWMKHVGAGTQKVEEELRELFPEAGILRMDADTTAGGHEEILQTFERERVPILLGTQMVAKGLDFENVTLVGVLSADISLYVDNYRAAERTFSLLTQVVGRAGRGGKTGRAVIQTYTPGNDVIRCAARQDYDAFYESEIRMRRLRRYPPFADLFTVTVSGTEEGRVLRAAVSVRETLRQLCRRPELAAGEPEVLGPAPAPVVKVNNRFRYRCTLVGKNDKATREMLAWLQKDFAKDSANRGMNLFVDHNAAD</sequence>
<evidence type="ECO:0000256" key="3">
    <source>
        <dbReference type="ARBA" id="ARBA00022723"/>
    </source>
</evidence>
<proteinExistence type="inferred from homology"/>
<keyword evidence="5 12" id="KW-0378">Hydrolase</keyword>
<evidence type="ECO:0000256" key="6">
    <source>
        <dbReference type="ARBA" id="ARBA00022806"/>
    </source>
</evidence>
<evidence type="ECO:0000313" key="16">
    <source>
        <dbReference type="Proteomes" id="UP000620327"/>
    </source>
</evidence>
<dbReference type="Proteomes" id="UP000620327">
    <property type="component" value="Unassembled WGS sequence"/>
</dbReference>
<feature type="domain" description="Helicase C-terminal" evidence="14">
    <location>
        <begin position="555"/>
        <end position="712"/>
    </location>
</feature>
<dbReference type="EC" id="5.6.2.4" evidence="12"/>
<dbReference type="GO" id="GO:1990077">
    <property type="term" value="C:primosome complex"/>
    <property type="evidence" value="ECO:0007669"/>
    <property type="project" value="UniProtKB-UniRule"/>
</dbReference>
<dbReference type="CDD" id="cd18804">
    <property type="entry name" value="SF2_C_priA"/>
    <property type="match status" value="1"/>
</dbReference>
<dbReference type="NCBIfam" id="TIGR00595">
    <property type="entry name" value="priA"/>
    <property type="match status" value="1"/>
</dbReference>
<dbReference type="InterPro" id="IPR042115">
    <property type="entry name" value="PriA_3primeBD_sf"/>
</dbReference>
<gene>
    <name evidence="12 15" type="primary">priA</name>
    <name evidence="15" type="ORF">H8Z83_02885</name>
</gene>
<dbReference type="HAMAP" id="MF_00983">
    <property type="entry name" value="PriA"/>
    <property type="match status" value="1"/>
</dbReference>
<dbReference type="SMART" id="SM00490">
    <property type="entry name" value="HELICc"/>
    <property type="match status" value="1"/>
</dbReference>
<keyword evidence="4 12" id="KW-0547">Nucleotide-binding</keyword>
<comment type="caution">
    <text evidence="15">The sequence shown here is derived from an EMBL/GenBank/DDBJ whole genome shotgun (WGS) entry which is preliminary data.</text>
</comment>
<dbReference type="AlphaFoldDB" id="A0A923MFT5"/>
<dbReference type="RefSeq" id="WP_187013672.1">
    <property type="nucleotide sequence ID" value="NZ_JACOQI010000002.1"/>
</dbReference>
<feature type="binding site" evidence="12">
    <location>
        <position position="553"/>
    </location>
    <ligand>
        <name>Zn(2+)</name>
        <dbReference type="ChEBI" id="CHEBI:29105"/>
        <label>2</label>
    </ligand>
</feature>
<dbReference type="Pfam" id="PF00270">
    <property type="entry name" value="DEAD"/>
    <property type="match status" value="1"/>
</dbReference>
<dbReference type="GO" id="GO:0006269">
    <property type="term" value="P:DNA replication, synthesis of primer"/>
    <property type="evidence" value="ECO:0007669"/>
    <property type="project" value="UniProtKB-KW"/>
</dbReference>
<dbReference type="GO" id="GO:0005524">
    <property type="term" value="F:ATP binding"/>
    <property type="evidence" value="ECO:0007669"/>
    <property type="project" value="UniProtKB-UniRule"/>
</dbReference>
<keyword evidence="8 12" id="KW-0067">ATP-binding</keyword>
<dbReference type="FunFam" id="3.40.50.300:FF:000489">
    <property type="entry name" value="Primosome assembly protein PriA"/>
    <property type="match status" value="1"/>
</dbReference>
<dbReference type="CDD" id="cd17929">
    <property type="entry name" value="DEXHc_priA"/>
    <property type="match status" value="1"/>
</dbReference>
<keyword evidence="16" id="KW-1185">Reference proteome</keyword>
<dbReference type="InterPro" id="IPR027417">
    <property type="entry name" value="P-loop_NTPase"/>
</dbReference>
<keyword evidence="9 12" id="KW-0238">DNA-binding</keyword>
<evidence type="ECO:0000256" key="9">
    <source>
        <dbReference type="ARBA" id="ARBA00023125"/>
    </source>
</evidence>
<dbReference type="GO" id="GO:0043138">
    <property type="term" value="F:3'-5' DNA helicase activity"/>
    <property type="evidence" value="ECO:0007669"/>
    <property type="project" value="UniProtKB-EC"/>
</dbReference>
<evidence type="ECO:0000256" key="2">
    <source>
        <dbReference type="ARBA" id="ARBA00022705"/>
    </source>
</evidence>
<dbReference type="InterPro" id="IPR011545">
    <property type="entry name" value="DEAD/DEAH_box_helicase_dom"/>
</dbReference>
<dbReference type="Gene3D" id="3.40.1440.60">
    <property type="entry name" value="PriA, 3(prime) DNA-binding domain"/>
    <property type="match status" value="1"/>
</dbReference>
<keyword evidence="2 12" id="KW-0235">DNA replication</keyword>
<evidence type="ECO:0000256" key="11">
    <source>
        <dbReference type="ARBA" id="ARBA00048988"/>
    </source>
</evidence>
<dbReference type="InterPro" id="IPR005259">
    <property type="entry name" value="PriA"/>
</dbReference>
<feature type="binding site" evidence="12">
    <location>
        <position position="535"/>
    </location>
    <ligand>
        <name>Zn(2+)</name>
        <dbReference type="ChEBI" id="CHEBI:29105"/>
        <label>2</label>
    </ligand>
</feature>
<evidence type="ECO:0000256" key="7">
    <source>
        <dbReference type="ARBA" id="ARBA00022833"/>
    </source>
</evidence>
<accession>A0A923MFT5</accession>
<dbReference type="GO" id="GO:0003677">
    <property type="term" value="F:DNA binding"/>
    <property type="evidence" value="ECO:0007669"/>
    <property type="project" value="UniProtKB-UniRule"/>
</dbReference>
<comment type="similarity">
    <text evidence="12">Belongs to the helicase family. PriA subfamily.</text>
</comment>
<feature type="binding site" evidence="12">
    <location>
        <position position="532"/>
    </location>
    <ligand>
        <name>Zn(2+)</name>
        <dbReference type="ChEBI" id="CHEBI:29105"/>
        <label>2</label>
    </ligand>
</feature>
<keyword evidence="1 12" id="KW-0639">Primosome</keyword>
<feature type="binding site" evidence="12">
    <location>
        <position position="566"/>
    </location>
    <ligand>
        <name>Zn(2+)</name>
        <dbReference type="ChEBI" id="CHEBI:29105"/>
        <label>1</label>
    </ligand>
</feature>
<feature type="binding site" evidence="12">
    <location>
        <position position="526"/>
    </location>
    <ligand>
        <name>Zn(2+)</name>
        <dbReference type="ChEBI" id="CHEBI:29105"/>
        <label>1</label>
    </ligand>
</feature>
<evidence type="ECO:0000256" key="12">
    <source>
        <dbReference type="HAMAP-Rule" id="MF_00983"/>
    </source>
</evidence>
<keyword evidence="10 12" id="KW-0413">Isomerase</keyword>
<keyword evidence="7 12" id="KW-0862">Zinc</keyword>
<protein>
    <recommendedName>
        <fullName evidence="12">Replication restart protein PriA</fullName>
    </recommendedName>
    <alternativeName>
        <fullName evidence="12">ATP-dependent DNA helicase PriA</fullName>
        <ecNumber evidence="12">5.6.2.4</ecNumber>
    </alternativeName>
    <alternativeName>
        <fullName evidence="12">DNA 3'-5' helicase PriA</fullName>
    </alternativeName>
</protein>
<keyword evidence="3 12" id="KW-0479">Metal-binding</keyword>
<keyword evidence="6 12" id="KW-0347">Helicase</keyword>
<dbReference type="GO" id="GO:0006270">
    <property type="term" value="P:DNA replication initiation"/>
    <property type="evidence" value="ECO:0007669"/>
    <property type="project" value="TreeGrafter"/>
</dbReference>
<dbReference type="PROSITE" id="PS51192">
    <property type="entry name" value="HELICASE_ATP_BIND_1"/>
    <property type="match status" value="1"/>
</dbReference>
<organism evidence="15 16">
    <name type="scientific">Dysosmobacter segnis</name>
    <dbReference type="NCBI Taxonomy" id="2763042"/>
    <lineage>
        <taxon>Bacteria</taxon>
        <taxon>Bacillati</taxon>
        <taxon>Bacillota</taxon>
        <taxon>Clostridia</taxon>
        <taxon>Eubacteriales</taxon>
        <taxon>Oscillospiraceae</taxon>
        <taxon>Dysosmobacter</taxon>
    </lineage>
</organism>
<evidence type="ECO:0000313" key="15">
    <source>
        <dbReference type="EMBL" id="MBC5769291.1"/>
    </source>
</evidence>
<dbReference type="PANTHER" id="PTHR30580:SF0">
    <property type="entry name" value="PRIMOSOMAL PROTEIN N"/>
    <property type="match status" value="1"/>
</dbReference>
<evidence type="ECO:0000259" key="14">
    <source>
        <dbReference type="PROSITE" id="PS51194"/>
    </source>
</evidence>
<dbReference type="PROSITE" id="PS51194">
    <property type="entry name" value="HELICASE_CTER"/>
    <property type="match status" value="1"/>
</dbReference>
<dbReference type="Pfam" id="PF00271">
    <property type="entry name" value="Helicase_C"/>
    <property type="match status" value="1"/>
</dbReference>
<dbReference type="Pfam" id="PF18319">
    <property type="entry name" value="Zn_ribbon_PriA"/>
    <property type="match status" value="1"/>
</dbReference>
<feature type="binding site" evidence="12">
    <location>
        <position position="523"/>
    </location>
    <ligand>
        <name>Zn(2+)</name>
        <dbReference type="ChEBI" id="CHEBI:29105"/>
        <label>1</label>
    </ligand>
</feature>
<dbReference type="GO" id="GO:0016787">
    <property type="term" value="F:hydrolase activity"/>
    <property type="evidence" value="ECO:0007669"/>
    <property type="project" value="UniProtKB-KW"/>
</dbReference>
<dbReference type="InterPro" id="IPR001650">
    <property type="entry name" value="Helicase_C-like"/>
</dbReference>
<dbReference type="Pfam" id="PF18074">
    <property type="entry name" value="PriA_C"/>
    <property type="match status" value="1"/>
</dbReference>
<comment type="catalytic activity">
    <reaction evidence="12">
        <text>Couples ATP hydrolysis with the unwinding of duplex DNA by translocating in the 3'-5' direction.</text>
        <dbReference type="EC" id="5.6.2.4"/>
    </reaction>
</comment>
<dbReference type="GO" id="GO:0006302">
    <property type="term" value="P:double-strand break repair"/>
    <property type="evidence" value="ECO:0007669"/>
    <property type="project" value="InterPro"/>
</dbReference>
<name>A0A923MFT5_9FIRM</name>
<evidence type="ECO:0000256" key="10">
    <source>
        <dbReference type="ARBA" id="ARBA00023235"/>
    </source>
</evidence>
<reference evidence="15" key="1">
    <citation type="submission" date="2020-08" db="EMBL/GenBank/DDBJ databases">
        <title>Genome public.</title>
        <authorList>
            <person name="Liu C."/>
            <person name="Sun Q."/>
        </authorList>
    </citation>
    <scope>NUCLEOTIDE SEQUENCE</scope>
    <source>
        <strain evidence="15">BX15</strain>
    </source>
</reference>
<evidence type="ECO:0000256" key="4">
    <source>
        <dbReference type="ARBA" id="ARBA00022741"/>
    </source>
</evidence>
<feature type="domain" description="Helicase ATP-binding" evidence="13">
    <location>
        <begin position="295"/>
        <end position="461"/>
    </location>
</feature>
<evidence type="ECO:0000259" key="13">
    <source>
        <dbReference type="PROSITE" id="PS51192"/>
    </source>
</evidence>
<dbReference type="EMBL" id="JACOQI010000002">
    <property type="protein sequence ID" value="MBC5769291.1"/>
    <property type="molecule type" value="Genomic_DNA"/>
</dbReference>
<dbReference type="GO" id="GO:0008270">
    <property type="term" value="F:zinc ion binding"/>
    <property type="evidence" value="ECO:0007669"/>
    <property type="project" value="UniProtKB-UniRule"/>
</dbReference>
<dbReference type="SUPFAM" id="SSF52540">
    <property type="entry name" value="P-loop containing nucleoside triphosphate hydrolases"/>
    <property type="match status" value="1"/>
</dbReference>
<evidence type="ECO:0000256" key="8">
    <source>
        <dbReference type="ARBA" id="ARBA00022840"/>
    </source>
</evidence>
<feature type="binding site" evidence="12">
    <location>
        <position position="550"/>
    </location>
    <ligand>
        <name>Zn(2+)</name>
        <dbReference type="ChEBI" id="CHEBI:29105"/>
        <label>2</label>
    </ligand>
</feature>
<evidence type="ECO:0000256" key="5">
    <source>
        <dbReference type="ARBA" id="ARBA00022801"/>
    </source>
</evidence>
<comment type="subunit">
    <text evidence="12">Component of the replication restart primosome.</text>
</comment>
<dbReference type="InterPro" id="IPR041236">
    <property type="entry name" value="PriA_C"/>
</dbReference>